<keyword evidence="4" id="KW-1185">Reference proteome</keyword>
<evidence type="ECO:0000256" key="2">
    <source>
        <dbReference type="ARBA" id="ARBA00022679"/>
    </source>
</evidence>
<gene>
    <name evidence="3" type="ORF">G3446_27090</name>
</gene>
<organism evidence="3 4">
    <name type="scientific">Thiorhodococcus minor</name>
    <dbReference type="NCBI Taxonomy" id="57489"/>
    <lineage>
        <taxon>Bacteria</taxon>
        <taxon>Pseudomonadati</taxon>
        <taxon>Pseudomonadota</taxon>
        <taxon>Gammaproteobacteria</taxon>
        <taxon>Chromatiales</taxon>
        <taxon>Chromatiaceae</taxon>
        <taxon>Thiorhodococcus</taxon>
    </lineage>
</organism>
<keyword evidence="1" id="KW-0328">Glycosyltransferase</keyword>
<dbReference type="Pfam" id="PF03808">
    <property type="entry name" value="Glyco_tran_WecG"/>
    <property type="match status" value="1"/>
</dbReference>
<dbReference type="EMBL" id="JAAIJQ010000305">
    <property type="protein sequence ID" value="NEV65436.1"/>
    <property type="molecule type" value="Genomic_DNA"/>
</dbReference>
<dbReference type="PANTHER" id="PTHR34136">
    <property type="match status" value="1"/>
</dbReference>
<keyword evidence="2 3" id="KW-0808">Transferase</keyword>
<evidence type="ECO:0000313" key="4">
    <source>
        <dbReference type="Proteomes" id="UP000483379"/>
    </source>
</evidence>
<dbReference type="NCBIfam" id="TIGR00696">
    <property type="entry name" value="wecG_tagA_cpsF"/>
    <property type="match status" value="1"/>
</dbReference>
<dbReference type="AlphaFoldDB" id="A0A6M0K6N6"/>
<evidence type="ECO:0000313" key="3">
    <source>
        <dbReference type="EMBL" id="NEV65436.1"/>
    </source>
</evidence>
<sequence>MAGLRGSGLLIPDGIGVVVAARLLGLCRMRRVPGAELMPALCALAARKGYRVFLYGASEEVNARAAAKLERRYGLQLAGRQHGFVPDPEMPELVRRINACEAQLLFVGLGSPRQELWMERHLSMLQSVRVCQGVGGTFDVLAGQVRRAPSLFRRIHLEWLYRLLSQPKRLIRQTALPRFAYQVTRVWILSRLGILHAR</sequence>
<accession>A0A6M0K6N6</accession>
<proteinExistence type="predicted"/>
<evidence type="ECO:0000256" key="1">
    <source>
        <dbReference type="ARBA" id="ARBA00022676"/>
    </source>
</evidence>
<protein>
    <submittedName>
        <fullName evidence="3">WecB/TagA/CpsF family glycosyltransferase</fullName>
    </submittedName>
</protein>
<dbReference type="PANTHER" id="PTHR34136:SF1">
    <property type="entry name" value="UDP-N-ACETYL-D-MANNOSAMINURONIC ACID TRANSFERASE"/>
    <property type="match status" value="1"/>
</dbReference>
<dbReference type="Proteomes" id="UP000483379">
    <property type="component" value="Unassembled WGS sequence"/>
</dbReference>
<comment type="caution">
    <text evidence="3">The sequence shown here is derived from an EMBL/GenBank/DDBJ whole genome shotgun (WGS) entry which is preliminary data.</text>
</comment>
<dbReference type="CDD" id="cd06533">
    <property type="entry name" value="Glyco_transf_WecG_TagA"/>
    <property type="match status" value="1"/>
</dbReference>
<dbReference type="InterPro" id="IPR004629">
    <property type="entry name" value="WecG_TagA_CpsF"/>
</dbReference>
<reference evidence="3 4" key="1">
    <citation type="submission" date="2020-02" db="EMBL/GenBank/DDBJ databases">
        <title>Genome sequences of Thiorhodococcus mannitoliphagus and Thiorhodococcus minor, purple sulfur photosynthetic bacteria in the gammaproteobacterial family, Chromatiaceae.</title>
        <authorList>
            <person name="Aviles F.A."/>
            <person name="Meyer T.E."/>
            <person name="Kyndt J.A."/>
        </authorList>
    </citation>
    <scope>NUCLEOTIDE SEQUENCE [LARGE SCALE GENOMIC DNA]</scope>
    <source>
        <strain evidence="3 4">DSM 11518</strain>
    </source>
</reference>
<dbReference type="GO" id="GO:0016758">
    <property type="term" value="F:hexosyltransferase activity"/>
    <property type="evidence" value="ECO:0007669"/>
    <property type="project" value="TreeGrafter"/>
</dbReference>
<name>A0A6M0K6N6_9GAMM</name>